<gene>
    <name evidence="2" type="ORF">NW768_005986</name>
</gene>
<evidence type="ECO:0000256" key="1">
    <source>
        <dbReference type="SAM" id="MobiDB-lite"/>
    </source>
</evidence>
<feature type="region of interest" description="Disordered" evidence="1">
    <location>
        <begin position="1"/>
        <end position="61"/>
    </location>
</feature>
<sequence length="146" mass="16878">MLDERSRSNSHRTLAVHRVEDNEVGSNSRSKLSPAPVRSLKRKSNFYQKKPSFNGDNKESSVEEVGDFWIQHDRSTFEIRTRDKSDLEDDESDLEVRLISGYKDDESVLEDDESVLVDDELVLRDDESDLEEFPMRNTAFKMSTSS</sequence>
<comment type="caution">
    <text evidence="2">The sequence shown here is derived from an EMBL/GenBank/DDBJ whole genome shotgun (WGS) entry which is preliminary data.</text>
</comment>
<evidence type="ECO:0000313" key="2">
    <source>
        <dbReference type="EMBL" id="KAJ4131787.1"/>
    </source>
</evidence>
<evidence type="ECO:0000313" key="3">
    <source>
        <dbReference type="Proteomes" id="UP001152024"/>
    </source>
</evidence>
<accession>A0ABQ8RDE5</accession>
<organism evidence="2 3">
    <name type="scientific">Fusarium equiseti</name>
    <name type="common">Fusarium scirpi</name>
    <dbReference type="NCBI Taxonomy" id="61235"/>
    <lineage>
        <taxon>Eukaryota</taxon>
        <taxon>Fungi</taxon>
        <taxon>Dikarya</taxon>
        <taxon>Ascomycota</taxon>
        <taxon>Pezizomycotina</taxon>
        <taxon>Sordariomycetes</taxon>
        <taxon>Hypocreomycetidae</taxon>
        <taxon>Hypocreales</taxon>
        <taxon>Nectriaceae</taxon>
        <taxon>Fusarium</taxon>
        <taxon>Fusarium incarnatum-equiseti species complex</taxon>
    </lineage>
</organism>
<dbReference type="EMBL" id="JAOQBH010000008">
    <property type="protein sequence ID" value="KAJ4131787.1"/>
    <property type="molecule type" value="Genomic_DNA"/>
</dbReference>
<proteinExistence type="predicted"/>
<dbReference type="Proteomes" id="UP001152024">
    <property type="component" value="Unassembled WGS sequence"/>
</dbReference>
<keyword evidence="3" id="KW-1185">Reference proteome</keyword>
<reference evidence="2" key="1">
    <citation type="submission" date="2022-09" db="EMBL/GenBank/DDBJ databases">
        <title>Fusarium specimens isolated from Avocado Roots.</title>
        <authorList>
            <person name="Stajich J."/>
            <person name="Roper C."/>
            <person name="Heimlech-Rivalta G."/>
        </authorList>
    </citation>
    <scope>NUCLEOTIDE SEQUENCE</scope>
    <source>
        <strain evidence="2">CF00095</strain>
    </source>
</reference>
<protein>
    <submittedName>
        <fullName evidence="2">Uncharacterized protein</fullName>
    </submittedName>
</protein>
<name>A0ABQ8RDE5_FUSEQ</name>